<dbReference type="EnsemblMetazoa" id="PPA11251.1">
    <property type="protein sequence ID" value="PPA11251.1"/>
    <property type="gene ID" value="WBGene00100805"/>
</dbReference>
<dbReference type="AlphaFoldDB" id="A0A2A6D3M7"/>
<reference evidence="12" key="1">
    <citation type="journal article" date="2008" name="Nat. Genet.">
        <title>The Pristionchus pacificus genome provides a unique perspective on nematode lifestyle and parasitism.</title>
        <authorList>
            <person name="Dieterich C."/>
            <person name="Clifton S.W."/>
            <person name="Schuster L.N."/>
            <person name="Chinwalla A."/>
            <person name="Delehaunty K."/>
            <person name="Dinkelacker I."/>
            <person name="Fulton L."/>
            <person name="Fulton R."/>
            <person name="Godfrey J."/>
            <person name="Minx P."/>
            <person name="Mitreva M."/>
            <person name="Roeseler W."/>
            <person name="Tian H."/>
            <person name="Witte H."/>
            <person name="Yang S.P."/>
            <person name="Wilson R.K."/>
            <person name="Sommer R.J."/>
        </authorList>
    </citation>
    <scope>NUCLEOTIDE SEQUENCE [LARGE SCALE GENOMIC DNA]</scope>
    <source>
        <strain evidence="12">PS312</strain>
    </source>
</reference>
<sequence length="331" mass="38476">MADHPFRINEEYILDNTKALRFHEHHEQPRQVQPGHMDKQRPVQRRTSFPTIELSVIVLLGIVLQIIVGLGSYSGRGRSPMHGDYEAQRHWMEITHHLPIKEWYRNSSNNNLQYWGLDYPPLTAYHSKIMGWLAHHINPSWMALEDSHGIETESHKLFMRMTAIISHLIIYTPGVLLWLSTRQTAITVHPMNEAVVIILFPGLISVDHGHFQYNSVSLGFFLISVYFLVLRRTIIASVFFVLALNYKQMELYHSLPIFVYILAVSLKLYYHETDKTIIVDFLISAASLWKVAFTTVCTFLVMWTPLAFYGDENSAFDAIKRIFPFERGLFE</sequence>
<dbReference type="PANTHER" id="PTHR12413:SF1">
    <property type="entry name" value="DOLICHYL PYROPHOSPHATE MAN9GLCNAC2 ALPHA-1,3-GLUCOSYLTRANSFERASE"/>
    <property type="match status" value="1"/>
</dbReference>
<evidence type="ECO:0000256" key="6">
    <source>
        <dbReference type="ARBA" id="ARBA00022692"/>
    </source>
</evidence>
<accession>A0A2A6D3M7</accession>
<feature type="transmembrane region" description="Helical" evidence="10">
    <location>
        <begin position="277"/>
        <end position="303"/>
    </location>
</feature>
<comment type="caution">
    <text evidence="10">Lacks conserved residue(s) required for the propagation of feature annotation.</text>
</comment>
<gene>
    <name evidence="11" type="primary">WBGene00100805</name>
</gene>
<dbReference type="Pfam" id="PF03155">
    <property type="entry name" value="Alg6_Alg8"/>
    <property type="match status" value="1"/>
</dbReference>
<keyword evidence="8 10" id="KW-1133">Transmembrane helix</keyword>
<evidence type="ECO:0000256" key="9">
    <source>
        <dbReference type="ARBA" id="ARBA00023136"/>
    </source>
</evidence>
<comment type="similarity">
    <text evidence="3 10">Belongs to the ALG6/ALG8 glucosyltransferase family.</text>
</comment>
<keyword evidence="7 10" id="KW-0256">Endoplasmic reticulum</keyword>
<evidence type="ECO:0000313" key="11">
    <source>
        <dbReference type="EnsemblMetazoa" id="PPA11251.1"/>
    </source>
</evidence>
<keyword evidence="12" id="KW-1185">Reference proteome</keyword>
<dbReference type="InterPro" id="IPR004856">
    <property type="entry name" value="Glyco_trans_ALG6/ALG8"/>
</dbReference>
<feature type="transmembrane region" description="Helical" evidence="10">
    <location>
        <begin position="218"/>
        <end position="245"/>
    </location>
</feature>
<comment type="pathway">
    <text evidence="2 10">Protein modification; protein glycosylation.</text>
</comment>
<feature type="transmembrane region" description="Helical" evidence="10">
    <location>
        <begin position="251"/>
        <end position="270"/>
    </location>
</feature>
<keyword evidence="6 10" id="KW-0812">Transmembrane</keyword>
<evidence type="ECO:0000256" key="5">
    <source>
        <dbReference type="ARBA" id="ARBA00022679"/>
    </source>
</evidence>
<organism evidence="11 12">
    <name type="scientific">Pristionchus pacificus</name>
    <name type="common">Parasitic nematode worm</name>
    <dbReference type="NCBI Taxonomy" id="54126"/>
    <lineage>
        <taxon>Eukaryota</taxon>
        <taxon>Metazoa</taxon>
        <taxon>Ecdysozoa</taxon>
        <taxon>Nematoda</taxon>
        <taxon>Chromadorea</taxon>
        <taxon>Rhabditida</taxon>
        <taxon>Rhabditina</taxon>
        <taxon>Diplogasteromorpha</taxon>
        <taxon>Diplogasteroidea</taxon>
        <taxon>Neodiplogasteridae</taxon>
        <taxon>Pristionchus</taxon>
    </lineage>
</organism>
<proteinExistence type="inferred from homology"/>
<accession>A0A8R1U9Y5</accession>
<dbReference type="GO" id="GO:0005789">
    <property type="term" value="C:endoplasmic reticulum membrane"/>
    <property type="evidence" value="ECO:0007669"/>
    <property type="project" value="UniProtKB-SubCell"/>
</dbReference>
<dbReference type="EC" id="2.4.1.-" evidence="10"/>
<dbReference type="GO" id="GO:0016758">
    <property type="term" value="F:hexosyltransferase activity"/>
    <property type="evidence" value="ECO:0007669"/>
    <property type="project" value="InterPro"/>
</dbReference>
<feature type="transmembrane region" description="Helical" evidence="10">
    <location>
        <begin position="157"/>
        <end position="179"/>
    </location>
</feature>
<comment type="subcellular location">
    <subcellularLocation>
        <location evidence="1 10">Endoplasmic reticulum membrane</location>
        <topology evidence="1 10">Multi-pass membrane protein</topology>
    </subcellularLocation>
</comment>
<keyword evidence="9 10" id="KW-0472">Membrane</keyword>
<keyword evidence="5 10" id="KW-0808">Transferase</keyword>
<evidence type="ECO:0000256" key="1">
    <source>
        <dbReference type="ARBA" id="ARBA00004477"/>
    </source>
</evidence>
<evidence type="ECO:0000256" key="3">
    <source>
        <dbReference type="ARBA" id="ARBA00008715"/>
    </source>
</evidence>
<protein>
    <recommendedName>
        <fullName evidence="10">Alpha-1,3-glucosyltransferase</fullName>
        <ecNumber evidence="10">2.4.1.-</ecNumber>
    </recommendedName>
</protein>
<feature type="transmembrane region" description="Helical" evidence="10">
    <location>
        <begin position="185"/>
        <end position="206"/>
    </location>
</feature>
<dbReference type="OrthoDB" id="4983at2759"/>
<name>A0A2A6D3M7_PRIPA</name>
<dbReference type="Proteomes" id="UP000005239">
    <property type="component" value="Unassembled WGS sequence"/>
</dbReference>
<feature type="transmembrane region" description="Helical" evidence="10">
    <location>
        <begin position="54"/>
        <end position="73"/>
    </location>
</feature>
<keyword evidence="4 10" id="KW-0328">Glycosyltransferase</keyword>
<evidence type="ECO:0000256" key="2">
    <source>
        <dbReference type="ARBA" id="ARBA00004922"/>
    </source>
</evidence>
<evidence type="ECO:0000256" key="4">
    <source>
        <dbReference type="ARBA" id="ARBA00022676"/>
    </source>
</evidence>
<reference evidence="11" key="2">
    <citation type="submission" date="2022-06" db="UniProtKB">
        <authorList>
            <consortium name="EnsemblMetazoa"/>
        </authorList>
    </citation>
    <scope>IDENTIFICATION</scope>
    <source>
        <strain evidence="11">PS312</strain>
    </source>
</reference>
<evidence type="ECO:0000313" key="12">
    <source>
        <dbReference type="Proteomes" id="UP000005239"/>
    </source>
</evidence>
<evidence type="ECO:0000256" key="8">
    <source>
        <dbReference type="ARBA" id="ARBA00022989"/>
    </source>
</evidence>
<evidence type="ECO:0000256" key="10">
    <source>
        <dbReference type="RuleBase" id="RU363110"/>
    </source>
</evidence>
<dbReference type="PANTHER" id="PTHR12413">
    <property type="entry name" value="DOLICHYL GLYCOSYLTRANSFERASE"/>
    <property type="match status" value="1"/>
</dbReference>
<evidence type="ECO:0000256" key="7">
    <source>
        <dbReference type="ARBA" id="ARBA00022824"/>
    </source>
</evidence>